<protein>
    <recommendedName>
        <fullName evidence="3">PqqD family protein</fullName>
    </recommendedName>
</protein>
<dbReference type="PATRIC" id="fig|471514.4.peg.2098"/>
<accession>A0A0P9EL86</accession>
<dbReference type="InterPro" id="IPR041881">
    <property type="entry name" value="PqqD_sf"/>
</dbReference>
<gene>
    <name evidence="1" type="ORF">AN477_22825</name>
</gene>
<comment type="caution">
    <text evidence="1">The sequence shown here is derived from an EMBL/GenBank/DDBJ whole genome shotgun (WGS) entry which is preliminary data.</text>
</comment>
<dbReference type="RefSeq" id="WP_054971485.1">
    <property type="nucleotide sequence ID" value="NZ_LJCO01000107.1"/>
</dbReference>
<dbReference type="STRING" id="471514.AN477_22825"/>
<evidence type="ECO:0000313" key="1">
    <source>
        <dbReference type="EMBL" id="KPV39331.1"/>
    </source>
</evidence>
<dbReference type="Proteomes" id="UP000050482">
    <property type="component" value="Unassembled WGS sequence"/>
</dbReference>
<dbReference type="Gene3D" id="1.10.10.1150">
    <property type="entry name" value="Coenzyme PQQ synthesis protein D (PqqD)"/>
    <property type="match status" value="1"/>
</dbReference>
<evidence type="ECO:0008006" key="3">
    <source>
        <dbReference type="Google" id="ProtNLM"/>
    </source>
</evidence>
<proteinExistence type="predicted"/>
<sequence length="91" mass="10468">MNLTQYYRWNENVEAIEMEGQWVILHAEHNTVTKLNETGGFIWSLLQKGQDVNLIVDTVTEKFGVNRLQAQTDVEAFLSQLEQVDVIVSDD</sequence>
<dbReference type="EMBL" id="LJCO01000107">
    <property type="protein sequence ID" value="KPV39331.1"/>
    <property type="molecule type" value="Genomic_DNA"/>
</dbReference>
<dbReference type="AlphaFoldDB" id="A0A0P9EL86"/>
<reference evidence="1 2" key="1">
    <citation type="submission" date="2015-09" db="EMBL/GenBank/DDBJ databases">
        <title>Draft genome sequence of Alicyclobacillus ferrooxydans DSM 22381.</title>
        <authorList>
            <person name="Hemp J."/>
        </authorList>
    </citation>
    <scope>NUCLEOTIDE SEQUENCE [LARGE SCALE GENOMIC DNA]</scope>
    <source>
        <strain evidence="1 2">TC-34</strain>
    </source>
</reference>
<evidence type="ECO:0000313" key="2">
    <source>
        <dbReference type="Proteomes" id="UP000050482"/>
    </source>
</evidence>
<dbReference type="OrthoDB" id="2882895at2"/>
<dbReference type="Pfam" id="PF05402">
    <property type="entry name" value="PqqD"/>
    <property type="match status" value="1"/>
</dbReference>
<name>A0A0P9EL86_9BACL</name>
<dbReference type="InterPro" id="IPR008792">
    <property type="entry name" value="PQQD"/>
</dbReference>
<keyword evidence="2" id="KW-1185">Reference proteome</keyword>
<organism evidence="1 2">
    <name type="scientific">Alicyclobacillus ferrooxydans</name>
    <dbReference type="NCBI Taxonomy" id="471514"/>
    <lineage>
        <taxon>Bacteria</taxon>
        <taxon>Bacillati</taxon>
        <taxon>Bacillota</taxon>
        <taxon>Bacilli</taxon>
        <taxon>Bacillales</taxon>
        <taxon>Alicyclobacillaceae</taxon>
        <taxon>Alicyclobacillus</taxon>
    </lineage>
</organism>